<feature type="domain" description="TEA" evidence="4">
    <location>
        <begin position="48"/>
        <end position="122"/>
    </location>
</feature>
<organism evidence="5 6">
    <name type="scientific">Psilocybe cyanescens</name>
    <dbReference type="NCBI Taxonomy" id="93625"/>
    <lineage>
        <taxon>Eukaryota</taxon>
        <taxon>Fungi</taxon>
        <taxon>Dikarya</taxon>
        <taxon>Basidiomycota</taxon>
        <taxon>Agaricomycotina</taxon>
        <taxon>Agaricomycetes</taxon>
        <taxon>Agaricomycetidae</taxon>
        <taxon>Agaricales</taxon>
        <taxon>Agaricineae</taxon>
        <taxon>Strophariaceae</taxon>
        <taxon>Psilocybe</taxon>
    </lineage>
</organism>
<dbReference type="SMART" id="SM00426">
    <property type="entry name" value="TEA"/>
    <property type="match status" value="1"/>
</dbReference>
<comment type="caution">
    <text evidence="5">The sequence shown here is derived from an EMBL/GenBank/DDBJ whole genome shotgun (WGS) entry which is preliminary data.</text>
</comment>
<evidence type="ECO:0000313" key="5">
    <source>
        <dbReference type="EMBL" id="PPQ80105.1"/>
    </source>
</evidence>
<dbReference type="EMBL" id="NHYD01003346">
    <property type="protein sequence ID" value="PPQ80105.1"/>
    <property type="molecule type" value="Genomic_DNA"/>
</dbReference>
<dbReference type="Gene3D" id="6.10.20.40">
    <property type="entry name" value="TEA/ATTS domain"/>
    <property type="match status" value="1"/>
</dbReference>
<dbReference type="PROSITE" id="PS51088">
    <property type="entry name" value="TEA_2"/>
    <property type="match status" value="1"/>
</dbReference>
<dbReference type="STRING" id="93625.A0A409WNL8"/>
<feature type="compositionally biased region" description="Low complexity" evidence="3">
    <location>
        <begin position="178"/>
        <end position="192"/>
    </location>
</feature>
<sequence length="479" mass="53882">MASSSTESSPASTRHSTLESLKCTPLQNPRTHDVFQSIVKGRKSWKTLRGGEVVWPPELEAALIEGLENYQPDDSRETRLLGRFPMRNRFISDWIFEKTGKRRTAKQVGSRLQQLRDTCGGKRRELPLKYHLHPLPTPVLNLLSPNRRPCRTPSSSPEFQHRDGHLVYGPPPLRYESESCSDSTVSSPTTPTEAHATLQNLLYRGVEPRIEETPETIVYIDLLPHDAPIDHNGSNADPLKSSWTSSSGQVAEERLWIERGYKVVRASQQPRHLRDIDPTITLLSHAATSAHSYFTVYTDEGIVFSESTALEPVETRSASEDIRLYKTSLVPGFWNTITHCSDASQYVIIQRVIQDSASSSASSPAIFSAMYKFNNTESSSHAEHSYPASNMLHIETNIQKQDFAFDTLLTMDPDGFTDLMAYQKSQNFFDMNSYMRPDWSAPSSTSSVYSSPMDCSRPIPEIMSNDQIISPTSSFPSHY</sequence>
<keyword evidence="6" id="KW-1185">Reference proteome</keyword>
<dbReference type="Proteomes" id="UP000283269">
    <property type="component" value="Unassembled WGS sequence"/>
</dbReference>
<protein>
    <recommendedName>
        <fullName evidence="4">TEA domain-containing protein</fullName>
    </recommendedName>
</protein>
<evidence type="ECO:0000259" key="4">
    <source>
        <dbReference type="PROSITE" id="PS51088"/>
    </source>
</evidence>
<feature type="region of interest" description="Disordered" evidence="3">
    <location>
        <begin position="143"/>
        <end position="192"/>
    </location>
</feature>
<dbReference type="OrthoDB" id="10006572at2759"/>
<reference evidence="5 6" key="1">
    <citation type="journal article" date="2018" name="Evol. Lett.">
        <title>Horizontal gene cluster transfer increased hallucinogenic mushroom diversity.</title>
        <authorList>
            <person name="Reynolds H.T."/>
            <person name="Vijayakumar V."/>
            <person name="Gluck-Thaler E."/>
            <person name="Korotkin H.B."/>
            <person name="Matheny P.B."/>
            <person name="Slot J.C."/>
        </authorList>
    </citation>
    <scope>NUCLEOTIDE SEQUENCE [LARGE SCALE GENOMIC DNA]</scope>
    <source>
        <strain evidence="5 6">2631</strain>
    </source>
</reference>
<dbReference type="InterPro" id="IPR038096">
    <property type="entry name" value="TEA/ATTS_sf"/>
</dbReference>
<dbReference type="Pfam" id="PF01285">
    <property type="entry name" value="TEA"/>
    <property type="match status" value="1"/>
</dbReference>
<accession>A0A409WNL8</accession>
<evidence type="ECO:0000256" key="1">
    <source>
        <dbReference type="ARBA" id="ARBA00008421"/>
    </source>
</evidence>
<gene>
    <name evidence="5" type="ORF">CVT25_001473</name>
</gene>
<comment type="similarity">
    <text evidence="1">Belongs to the TEC1 family.</text>
</comment>
<evidence type="ECO:0000256" key="2">
    <source>
        <dbReference type="PROSITE-ProRule" id="PRU00505"/>
    </source>
</evidence>
<name>A0A409WNL8_PSICY</name>
<evidence type="ECO:0000313" key="6">
    <source>
        <dbReference type="Proteomes" id="UP000283269"/>
    </source>
</evidence>
<feature type="region of interest" description="Disordered" evidence="3">
    <location>
        <begin position="1"/>
        <end position="25"/>
    </location>
</feature>
<dbReference type="InterPro" id="IPR000818">
    <property type="entry name" value="TEA/ATTS_dom"/>
</dbReference>
<dbReference type="AlphaFoldDB" id="A0A409WNL8"/>
<feature type="DNA-binding region" description="TEA" evidence="2">
    <location>
        <begin position="48"/>
        <end position="122"/>
    </location>
</feature>
<proteinExistence type="inferred from homology"/>
<feature type="compositionally biased region" description="Low complexity" evidence="3">
    <location>
        <begin position="1"/>
        <end position="15"/>
    </location>
</feature>
<evidence type="ECO:0000256" key="3">
    <source>
        <dbReference type="SAM" id="MobiDB-lite"/>
    </source>
</evidence>
<dbReference type="GO" id="GO:0003700">
    <property type="term" value="F:DNA-binding transcription factor activity"/>
    <property type="evidence" value="ECO:0007669"/>
    <property type="project" value="InterPro"/>
</dbReference>
<dbReference type="InParanoid" id="A0A409WNL8"/>